<feature type="transmembrane region" description="Helical" evidence="7">
    <location>
        <begin position="380"/>
        <end position="400"/>
    </location>
</feature>
<dbReference type="RefSeq" id="WP_114303553.1">
    <property type="nucleotide sequence ID" value="NZ_QPIE01000004.1"/>
</dbReference>
<gene>
    <name evidence="8" type="ORF">DQ356_05885</name>
</gene>
<feature type="transmembrane region" description="Helical" evidence="7">
    <location>
        <begin position="439"/>
        <end position="462"/>
    </location>
</feature>
<feature type="transmembrane region" description="Helical" evidence="7">
    <location>
        <begin position="322"/>
        <end position="342"/>
    </location>
</feature>
<dbReference type="OrthoDB" id="9770347at2"/>
<dbReference type="CDD" id="cd13127">
    <property type="entry name" value="MATE_tuaB_like"/>
    <property type="match status" value="1"/>
</dbReference>
<feature type="transmembrane region" description="Helical" evidence="7">
    <location>
        <begin position="412"/>
        <end position="433"/>
    </location>
</feature>
<keyword evidence="3" id="KW-1003">Cell membrane</keyword>
<organism evidence="8 9">
    <name type="scientific">Chryseobacterium lacus</name>
    <dbReference type="NCBI Taxonomy" id="2058346"/>
    <lineage>
        <taxon>Bacteria</taxon>
        <taxon>Pseudomonadati</taxon>
        <taxon>Bacteroidota</taxon>
        <taxon>Flavobacteriia</taxon>
        <taxon>Flavobacteriales</taxon>
        <taxon>Weeksellaceae</taxon>
        <taxon>Chryseobacterium group</taxon>
        <taxon>Chryseobacterium</taxon>
    </lineage>
</organism>
<dbReference type="GO" id="GO:0005886">
    <property type="term" value="C:plasma membrane"/>
    <property type="evidence" value="ECO:0007669"/>
    <property type="project" value="UniProtKB-SubCell"/>
</dbReference>
<feature type="transmembrane region" description="Helical" evidence="7">
    <location>
        <begin position="354"/>
        <end position="374"/>
    </location>
</feature>
<reference evidence="8 9" key="1">
    <citation type="submission" date="2018-07" db="EMBL/GenBank/DDBJ databases">
        <title>Chryseobacterium lacus sp. nov., isolated from lake water.</title>
        <authorList>
            <person name="Li C.-M."/>
        </authorList>
    </citation>
    <scope>NUCLEOTIDE SEQUENCE [LARGE SCALE GENOMIC DNA]</scope>
    <source>
        <strain evidence="8 9">YLOS41</strain>
    </source>
</reference>
<keyword evidence="4 7" id="KW-0812">Transmembrane</keyword>
<dbReference type="EMBL" id="QPIE01000004">
    <property type="protein sequence ID" value="RCU42967.1"/>
    <property type="molecule type" value="Genomic_DNA"/>
</dbReference>
<comment type="subcellular location">
    <subcellularLocation>
        <location evidence="1">Cell membrane</location>
        <topology evidence="1">Multi-pass membrane protein</topology>
    </subcellularLocation>
</comment>
<keyword evidence="9" id="KW-1185">Reference proteome</keyword>
<keyword evidence="6 7" id="KW-0472">Membrane</keyword>
<sequence>MTYNSKDISKGLFWSAVDKFGFVALQLVLELILARLLLPRDYGVIAIVLVFVTLSLTLTEGGFSNALIQKLNRTEKDFSTVFYFNILAAAIIYLVIFLAAPSVEAFFNIENLATILRVISLSIIFNSSIMVHKAKLSIAMDFRLQAKYSLLSVFLSGGVAVWLAFDGYGVWALVYQNLLMTLFNALFLWIGYRWTPDWVFSFNSLKSLLSFGSKIMISAIIQAVYFNAYPILIGRVLRTADLGLYTKASQFTQMPASVLTNVLQRVLFPFFSSHQNDNDKLFQLNQFYTTVCCLIFFPLFFIMAAVAQPLIIFLFSEVWADMAPVFTLLCMGYAFYPLIVNNMMLFQVKNKTTLFLKIEIITKIIGFAILLLTVKHGILAIGYGILIQQVLQFLITSFFAQTVLNKSLLKQIAIVSPPFLISFAIFVAVHFLVKDVETVAVKLISGSTLALVSYGLIYFLFYRNILSRIIAMAKK</sequence>
<dbReference type="Proteomes" id="UP000252172">
    <property type="component" value="Unassembled WGS sequence"/>
</dbReference>
<feature type="transmembrane region" description="Helical" evidence="7">
    <location>
        <begin position="106"/>
        <end position="125"/>
    </location>
</feature>
<evidence type="ECO:0000256" key="6">
    <source>
        <dbReference type="ARBA" id="ARBA00023136"/>
    </source>
</evidence>
<comment type="caution">
    <text evidence="8">The sequence shown here is derived from an EMBL/GenBank/DDBJ whole genome shotgun (WGS) entry which is preliminary data.</text>
</comment>
<evidence type="ECO:0000256" key="2">
    <source>
        <dbReference type="ARBA" id="ARBA00007430"/>
    </source>
</evidence>
<feature type="transmembrane region" description="Helical" evidence="7">
    <location>
        <begin position="20"/>
        <end position="38"/>
    </location>
</feature>
<evidence type="ECO:0000313" key="8">
    <source>
        <dbReference type="EMBL" id="RCU42967.1"/>
    </source>
</evidence>
<proteinExistence type="inferred from homology"/>
<accession>A0A368MXK2</accession>
<feature type="transmembrane region" description="Helical" evidence="7">
    <location>
        <begin position="211"/>
        <end position="232"/>
    </location>
</feature>
<feature type="transmembrane region" description="Helical" evidence="7">
    <location>
        <begin position="44"/>
        <end position="68"/>
    </location>
</feature>
<evidence type="ECO:0000256" key="7">
    <source>
        <dbReference type="SAM" id="Phobius"/>
    </source>
</evidence>
<feature type="transmembrane region" description="Helical" evidence="7">
    <location>
        <begin position="80"/>
        <end position="100"/>
    </location>
</feature>
<protein>
    <submittedName>
        <fullName evidence="8">Lipopolysaccharide biosynthesis protein</fullName>
    </submittedName>
</protein>
<dbReference type="InterPro" id="IPR050833">
    <property type="entry name" value="Poly_Biosynth_Transport"/>
</dbReference>
<evidence type="ECO:0000256" key="3">
    <source>
        <dbReference type="ARBA" id="ARBA00022475"/>
    </source>
</evidence>
<keyword evidence="5 7" id="KW-1133">Transmembrane helix</keyword>
<feature type="transmembrane region" description="Helical" evidence="7">
    <location>
        <begin position="291"/>
        <end position="316"/>
    </location>
</feature>
<comment type="similarity">
    <text evidence="2">Belongs to the polysaccharide synthase family.</text>
</comment>
<dbReference type="PANTHER" id="PTHR30250">
    <property type="entry name" value="PST FAMILY PREDICTED COLANIC ACID TRANSPORTER"/>
    <property type="match status" value="1"/>
</dbReference>
<dbReference type="PANTHER" id="PTHR30250:SF10">
    <property type="entry name" value="LIPOPOLYSACCHARIDE BIOSYNTHESIS PROTEIN WZXC"/>
    <property type="match status" value="1"/>
</dbReference>
<name>A0A368MXK2_9FLAO</name>
<evidence type="ECO:0000313" key="9">
    <source>
        <dbReference type="Proteomes" id="UP000252172"/>
    </source>
</evidence>
<evidence type="ECO:0000256" key="4">
    <source>
        <dbReference type="ARBA" id="ARBA00022692"/>
    </source>
</evidence>
<dbReference type="AlphaFoldDB" id="A0A368MXK2"/>
<evidence type="ECO:0000256" key="1">
    <source>
        <dbReference type="ARBA" id="ARBA00004651"/>
    </source>
</evidence>
<dbReference type="Pfam" id="PF13440">
    <property type="entry name" value="Polysacc_synt_3"/>
    <property type="match status" value="1"/>
</dbReference>
<evidence type="ECO:0000256" key="5">
    <source>
        <dbReference type="ARBA" id="ARBA00022989"/>
    </source>
</evidence>
<feature type="transmembrane region" description="Helical" evidence="7">
    <location>
        <begin position="146"/>
        <end position="165"/>
    </location>
</feature>